<dbReference type="Proteomes" id="UP000199707">
    <property type="component" value="Unassembled WGS sequence"/>
</dbReference>
<proteinExistence type="predicted"/>
<name>A0A1G4WR03_9MYCO</name>
<feature type="region of interest" description="Disordered" evidence="1">
    <location>
        <begin position="51"/>
        <end position="78"/>
    </location>
</feature>
<sequence length="78" mass="8472">MTLEWGVEVTVVELKGIQLPDGMKRAMAREAEGESLAGVFLGDAADTMSAPSSLAKSVSPRNSPNHRYLFRGLRIRPT</sequence>
<accession>A0A1G4WR03</accession>
<gene>
    <name evidence="2" type="ORF">SAMN02799620_04407</name>
</gene>
<dbReference type="EMBL" id="FMUB01000009">
    <property type="protein sequence ID" value="SCX27749.1"/>
    <property type="molecule type" value="Genomic_DNA"/>
</dbReference>
<evidence type="ECO:0000256" key="1">
    <source>
        <dbReference type="SAM" id="MobiDB-lite"/>
    </source>
</evidence>
<evidence type="ECO:0000313" key="3">
    <source>
        <dbReference type="Proteomes" id="UP000199707"/>
    </source>
</evidence>
<dbReference type="STRING" id="1502745.SAMN02799620_04407"/>
<dbReference type="InterPro" id="IPR036013">
    <property type="entry name" value="Band_7/SPFH_dom_sf"/>
</dbReference>
<dbReference type="AlphaFoldDB" id="A0A1G4WR03"/>
<dbReference type="SUPFAM" id="SSF117892">
    <property type="entry name" value="Band 7/SPFH domain"/>
    <property type="match status" value="1"/>
</dbReference>
<evidence type="ECO:0000313" key="2">
    <source>
        <dbReference type="EMBL" id="SCX27749.1"/>
    </source>
</evidence>
<organism evidence="2 3">
    <name type="scientific">Mycolicibacterium fluoranthenivorans</name>
    <dbReference type="NCBI Taxonomy" id="258505"/>
    <lineage>
        <taxon>Bacteria</taxon>
        <taxon>Bacillati</taxon>
        <taxon>Actinomycetota</taxon>
        <taxon>Actinomycetes</taxon>
        <taxon>Mycobacteriales</taxon>
        <taxon>Mycobacteriaceae</taxon>
        <taxon>Mycolicibacterium</taxon>
    </lineage>
</organism>
<protein>
    <submittedName>
        <fullName evidence="2">Uncharacterized protein</fullName>
    </submittedName>
</protein>
<reference evidence="3" key="1">
    <citation type="submission" date="2016-10" db="EMBL/GenBank/DDBJ databases">
        <authorList>
            <person name="Varghese N."/>
            <person name="Submissions S."/>
        </authorList>
    </citation>
    <scope>NUCLEOTIDE SEQUENCE [LARGE SCALE GENOMIC DNA]</scope>
    <source>
        <strain evidence="3">UNC267MFSha1.1M11</strain>
    </source>
</reference>
<feature type="compositionally biased region" description="Polar residues" evidence="1">
    <location>
        <begin position="51"/>
        <end position="65"/>
    </location>
</feature>